<keyword evidence="2" id="KW-1185">Reference proteome</keyword>
<dbReference type="EMBL" id="BMML01000019">
    <property type="protein sequence ID" value="GGN31100.1"/>
    <property type="molecule type" value="Genomic_DNA"/>
</dbReference>
<comment type="caution">
    <text evidence="1">The sequence shown here is derived from an EMBL/GenBank/DDBJ whole genome shotgun (WGS) entry which is preliminary data.</text>
</comment>
<accession>A0A917XJI4</accession>
<dbReference type="AlphaFoldDB" id="A0A917XJI4"/>
<evidence type="ECO:0008006" key="3">
    <source>
        <dbReference type="Google" id="ProtNLM"/>
    </source>
</evidence>
<proteinExistence type="predicted"/>
<evidence type="ECO:0000313" key="1">
    <source>
        <dbReference type="EMBL" id="GGN31100.1"/>
    </source>
</evidence>
<name>A0A917XJI4_9ACTN</name>
<reference evidence="1" key="1">
    <citation type="journal article" date="2014" name="Int. J. Syst. Evol. Microbiol.">
        <title>Complete genome sequence of Corynebacterium casei LMG S-19264T (=DSM 44701T), isolated from a smear-ripened cheese.</title>
        <authorList>
            <consortium name="US DOE Joint Genome Institute (JGI-PGF)"/>
            <person name="Walter F."/>
            <person name="Albersmeier A."/>
            <person name="Kalinowski J."/>
            <person name="Ruckert C."/>
        </authorList>
    </citation>
    <scope>NUCLEOTIDE SEQUENCE</scope>
    <source>
        <strain evidence="1">CGMCC 4.7110</strain>
    </source>
</reference>
<sequence>MPPQILASVITLQALHGLPAFETVQELRCGLRWKAACARGLHAMAFDPSLLA</sequence>
<evidence type="ECO:0000313" key="2">
    <source>
        <dbReference type="Proteomes" id="UP000653411"/>
    </source>
</evidence>
<protein>
    <recommendedName>
        <fullName evidence="3">Transposase</fullName>
    </recommendedName>
</protein>
<gene>
    <name evidence="1" type="ORF">GCM10011578_068780</name>
</gene>
<reference evidence="1" key="2">
    <citation type="submission" date="2020-09" db="EMBL/GenBank/DDBJ databases">
        <authorList>
            <person name="Sun Q."/>
            <person name="Zhou Y."/>
        </authorList>
    </citation>
    <scope>NUCLEOTIDE SEQUENCE</scope>
    <source>
        <strain evidence="1">CGMCC 4.7110</strain>
    </source>
</reference>
<organism evidence="1 2">
    <name type="scientific">Streptomyces fuscichromogenes</name>
    <dbReference type="NCBI Taxonomy" id="1324013"/>
    <lineage>
        <taxon>Bacteria</taxon>
        <taxon>Bacillati</taxon>
        <taxon>Actinomycetota</taxon>
        <taxon>Actinomycetes</taxon>
        <taxon>Kitasatosporales</taxon>
        <taxon>Streptomycetaceae</taxon>
        <taxon>Streptomyces</taxon>
    </lineage>
</organism>
<dbReference type="Proteomes" id="UP000653411">
    <property type="component" value="Unassembled WGS sequence"/>
</dbReference>